<dbReference type="PANTHER" id="PTHR33886">
    <property type="entry name" value="UNSATURATED RHAMNOGALACTURONAN HYDROLASE (EUROFUNG)"/>
    <property type="match status" value="1"/>
</dbReference>
<dbReference type="Pfam" id="PF07470">
    <property type="entry name" value="Glyco_hydro_88"/>
    <property type="match status" value="1"/>
</dbReference>
<dbReference type="AlphaFoldDB" id="A0A0B2BUR4"/>
<keyword evidence="4" id="KW-1185">Reference proteome</keyword>
<name>A0A0B2BUR4_9SPHN</name>
<dbReference type="InterPro" id="IPR052043">
    <property type="entry name" value="PolySaccharide_Degr_Enz"/>
</dbReference>
<dbReference type="InterPro" id="IPR010905">
    <property type="entry name" value="Glyco_hydro_88"/>
</dbReference>
<dbReference type="Gene3D" id="1.50.10.10">
    <property type="match status" value="1"/>
</dbReference>
<sequence>MMRHALLAGLMALAPACATTAAAPATSAVAGDVLRDPAAMRALAVRMADWQLARLDGSHVARASRETGDPRAWEQAVFWVGLTHLADAAGTPPRIGQAVLDMGRRTGWQPGRLPYFADDHVITQAYLWAAENGGGEEARGPARATFDKVLADRPKSTLAFVVPPEGYSAAECLVRWCWCDALFMAPPALAELSNQTGDPRYRDFATAEFWATTDFLYDPVEQLYYRDSRFFERRDDQGRKQFWSRGNGWVFAGMARMIPLLPEGSADRLRMEGLFQEMAARLATLQKDDGYWAPSLLAPEGSPPEASGTAFYTYGMAWGIKAGLLDAATYRPAAERGWAALTRAVQPDGGLGWVQQVSDRPEQVAASDTQYYGVGGFMMAAAAMADLHEGS</sequence>
<comment type="caution">
    <text evidence="3">The sequence shown here is derived from an EMBL/GenBank/DDBJ whole genome shotgun (WGS) entry which is preliminary data.</text>
</comment>
<dbReference type="EMBL" id="JTDN01000001">
    <property type="protein sequence ID" value="KHL25328.1"/>
    <property type="molecule type" value="Genomic_DNA"/>
</dbReference>
<dbReference type="Proteomes" id="UP000030988">
    <property type="component" value="Unassembled WGS sequence"/>
</dbReference>
<dbReference type="PANTHER" id="PTHR33886:SF8">
    <property type="entry name" value="UNSATURATED RHAMNOGALACTURONAN HYDROLASE (EUROFUNG)"/>
    <property type="match status" value="1"/>
</dbReference>
<protein>
    <submittedName>
        <fullName evidence="3">Glycosyl hydrolase family 88</fullName>
    </submittedName>
</protein>
<feature type="chain" id="PRO_5002088125" evidence="2">
    <location>
        <begin position="22"/>
        <end position="391"/>
    </location>
</feature>
<evidence type="ECO:0000256" key="1">
    <source>
        <dbReference type="ARBA" id="ARBA00022801"/>
    </source>
</evidence>
<keyword evidence="1 3" id="KW-0378">Hydrolase</keyword>
<keyword evidence="2" id="KW-0732">Signal</keyword>
<organism evidence="3 4">
    <name type="scientific">Croceibacterium mercuriale</name>
    <dbReference type="NCBI Taxonomy" id="1572751"/>
    <lineage>
        <taxon>Bacteria</taxon>
        <taxon>Pseudomonadati</taxon>
        <taxon>Pseudomonadota</taxon>
        <taxon>Alphaproteobacteria</taxon>
        <taxon>Sphingomonadales</taxon>
        <taxon>Erythrobacteraceae</taxon>
        <taxon>Croceibacterium</taxon>
    </lineage>
</organism>
<dbReference type="GO" id="GO:0016787">
    <property type="term" value="F:hydrolase activity"/>
    <property type="evidence" value="ECO:0007669"/>
    <property type="project" value="UniProtKB-KW"/>
</dbReference>
<dbReference type="InterPro" id="IPR008928">
    <property type="entry name" value="6-hairpin_glycosidase_sf"/>
</dbReference>
<dbReference type="STRING" id="1572751.PK98_00935"/>
<dbReference type="SUPFAM" id="SSF48208">
    <property type="entry name" value="Six-hairpin glycosidases"/>
    <property type="match status" value="1"/>
</dbReference>
<dbReference type="GO" id="GO:0005975">
    <property type="term" value="P:carbohydrate metabolic process"/>
    <property type="evidence" value="ECO:0007669"/>
    <property type="project" value="InterPro"/>
</dbReference>
<reference evidence="3 4" key="1">
    <citation type="submission" date="2014-11" db="EMBL/GenBank/DDBJ databases">
        <title>Draft genome sequence of Kirrobacter mercurialis.</title>
        <authorList>
            <person name="Coil D.A."/>
            <person name="Eisen J.A."/>
        </authorList>
    </citation>
    <scope>NUCLEOTIDE SEQUENCE [LARGE SCALE GENOMIC DNA]</scope>
    <source>
        <strain evidence="3 4">Coronado</strain>
    </source>
</reference>
<proteinExistence type="predicted"/>
<evidence type="ECO:0000313" key="3">
    <source>
        <dbReference type="EMBL" id="KHL25328.1"/>
    </source>
</evidence>
<dbReference type="InterPro" id="IPR012341">
    <property type="entry name" value="6hp_glycosidase-like_sf"/>
</dbReference>
<feature type="signal peptide" evidence="2">
    <location>
        <begin position="1"/>
        <end position="21"/>
    </location>
</feature>
<evidence type="ECO:0000313" key="4">
    <source>
        <dbReference type="Proteomes" id="UP000030988"/>
    </source>
</evidence>
<gene>
    <name evidence="3" type="ORF">PK98_00935</name>
</gene>
<evidence type="ECO:0000256" key="2">
    <source>
        <dbReference type="SAM" id="SignalP"/>
    </source>
</evidence>
<accession>A0A0B2BUR4</accession>